<comment type="caution">
    <text evidence="7">The sequence shown here is derived from an EMBL/GenBank/DDBJ whole genome shotgun (WGS) entry which is preliminary data.</text>
</comment>
<dbReference type="EC" id="3.1.4.53" evidence="5"/>
<keyword evidence="1 5" id="KW-0479">Metal-binding</keyword>
<evidence type="ECO:0000256" key="2">
    <source>
        <dbReference type="ARBA" id="ARBA00022801"/>
    </source>
</evidence>
<feature type="domain" description="Calcineurin-like phosphoesterase" evidence="6">
    <location>
        <begin position="14"/>
        <end position="204"/>
    </location>
</feature>
<feature type="binding site" evidence="5">
    <location>
        <position position="92"/>
    </location>
    <ligand>
        <name>Fe cation</name>
        <dbReference type="ChEBI" id="CHEBI:24875"/>
        <label>2</label>
    </ligand>
</feature>
<feature type="binding site" evidence="5">
    <location>
        <position position="20"/>
    </location>
    <ligand>
        <name>Fe cation</name>
        <dbReference type="ChEBI" id="CHEBI:24875"/>
        <label>1</label>
    </ligand>
</feature>
<dbReference type="CDD" id="cd07402">
    <property type="entry name" value="MPP_GpdQ"/>
    <property type="match status" value="1"/>
</dbReference>
<dbReference type="NCBIfam" id="NF008359">
    <property type="entry name" value="PRK11148.1"/>
    <property type="match status" value="1"/>
</dbReference>
<dbReference type="InterPro" id="IPR029052">
    <property type="entry name" value="Metallo-depent_PP-like"/>
</dbReference>
<accession>A0A7X4LIK3</accession>
<dbReference type="GO" id="GO:0046872">
    <property type="term" value="F:metal ion binding"/>
    <property type="evidence" value="ECO:0007669"/>
    <property type="project" value="UniProtKB-UniRule"/>
</dbReference>
<comment type="cofactor">
    <cofactor evidence="5">
        <name>Fe(2+)</name>
        <dbReference type="ChEBI" id="CHEBI:29033"/>
    </cofactor>
    <text evidence="5">Binds 2 Fe(2+) ions per subunit.</text>
</comment>
<feature type="binding site" evidence="5">
    <location>
        <position position="62"/>
    </location>
    <ligand>
        <name>Fe cation</name>
        <dbReference type="ChEBI" id="CHEBI:24875"/>
        <label>2</label>
    </ligand>
</feature>
<reference evidence="7 8" key="1">
    <citation type="submission" date="2019-10" db="EMBL/GenBank/DDBJ databases">
        <title>Vibrio sp. nov. isolated from a shrimp pond.</title>
        <authorList>
            <person name="Gomez-Gil B."/>
            <person name="Enciso-Ibarra J."/>
            <person name="Enciso-Ibarra K."/>
            <person name="Bolan-Mejia C."/>
        </authorList>
    </citation>
    <scope>NUCLEOTIDE SEQUENCE [LARGE SCALE GENOMIC DNA]</scope>
    <source>
        <strain evidence="7 8">CAIM 722</strain>
    </source>
</reference>
<proteinExistence type="inferred from homology"/>
<dbReference type="GO" id="GO:0000166">
    <property type="term" value="F:nucleotide binding"/>
    <property type="evidence" value="ECO:0007669"/>
    <property type="project" value="UniProtKB-UniRule"/>
</dbReference>
<keyword evidence="2 5" id="KW-0378">Hydrolase</keyword>
<evidence type="ECO:0000256" key="4">
    <source>
        <dbReference type="ARBA" id="ARBA00025742"/>
    </source>
</evidence>
<feature type="binding site" evidence="5">
    <location>
        <position position="62"/>
    </location>
    <ligand>
        <name>AMP</name>
        <dbReference type="ChEBI" id="CHEBI:456215"/>
    </ligand>
</feature>
<dbReference type="InterPro" id="IPR026575">
    <property type="entry name" value="GpdQ/CpdA-like"/>
</dbReference>
<dbReference type="InterPro" id="IPR046379">
    <property type="entry name" value="cAMP_phosphodiest_CpdA"/>
</dbReference>
<dbReference type="AlphaFoldDB" id="A0A7X4LIK3"/>
<feature type="binding site" evidence="5">
    <location>
        <position position="201"/>
    </location>
    <ligand>
        <name>Fe cation</name>
        <dbReference type="ChEBI" id="CHEBI:24875"/>
        <label>2</label>
    </ligand>
</feature>
<name>A0A7X4LIK3_9VIBR</name>
<keyword evidence="3 5" id="KW-0408">Iron</keyword>
<evidence type="ECO:0000256" key="1">
    <source>
        <dbReference type="ARBA" id="ARBA00022723"/>
    </source>
</evidence>
<evidence type="ECO:0000256" key="5">
    <source>
        <dbReference type="HAMAP-Rule" id="MF_00905"/>
    </source>
</evidence>
<comment type="function">
    <text evidence="5">Hydrolyzes cAMP to 5'-AMP. Plays an important regulatory role in modulating the intracellular concentration of cAMP, thereby influencing cAMP-dependent processes.</text>
</comment>
<dbReference type="Gene3D" id="3.60.21.10">
    <property type="match status" value="1"/>
</dbReference>
<keyword evidence="5" id="KW-0547">Nucleotide-binding</keyword>
<feature type="binding site" evidence="5">
    <location>
        <position position="62"/>
    </location>
    <ligand>
        <name>Fe cation</name>
        <dbReference type="ChEBI" id="CHEBI:24875"/>
        <label>1</label>
    </ligand>
</feature>
<dbReference type="RefSeq" id="WP_161153831.1">
    <property type="nucleotide sequence ID" value="NZ_WEKT01000005.1"/>
</dbReference>
<dbReference type="Pfam" id="PF00149">
    <property type="entry name" value="Metallophos"/>
    <property type="match status" value="1"/>
</dbReference>
<gene>
    <name evidence="5 7" type="primary">cpdA</name>
    <name evidence="7" type="ORF">F9817_04840</name>
</gene>
<evidence type="ECO:0000313" key="8">
    <source>
        <dbReference type="Proteomes" id="UP000462621"/>
    </source>
</evidence>
<dbReference type="HAMAP" id="MF_00905">
    <property type="entry name" value="cAMP_phosphodiest_CpdA"/>
    <property type="match status" value="1"/>
</dbReference>
<comment type="similarity">
    <text evidence="4 5">Belongs to the cyclic nucleotide phosphodiesterase class-III family.</text>
</comment>
<dbReference type="InterPro" id="IPR004843">
    <property type="entry name" value="Calcineurin-like_PHP"/>
</dbReference>
<feature type="binding site" evidence="5">
    <location>
        <position position="22"/>
    </location>
    <ligand>
        <name>AMP</name>
        <dbReference type="ChEBI" id="CHEBI:456215"/>
    </ligand>
</feature>
<feature type="binding site" evidence="5">
    <location>
        <position position="162"/>
    </location>
    <ligand>
        <name>Fe cation</name>
        <dbReference type="ChEBI" id="CHEBI:24875"/>
        <label>2</label>
    </ligand>
</feature>
<dbReference type="InterPro" id="IPR050884">
    <property type="entry name" value="CNP_phosphodiesterase-III"/>
</dbReference>
<evidence type="ECO:0000256" key="3">
    <source>
        <dbReference type="ARBA" id="ARBA00023004"/>
    </source>
</evidence>
<dbReference type="PANTHER" id="PTHR42988">
    <property type="entry name" value="PHOSPHOHYDROLASE"/>
    <property type="match status" value="1"/>
</dbReference>
<feature type="binding site" evidence="5">
    <location>
        <position position="203"/>
    </location>
    <ligand>
        <name>Fe cation</name>
        <dbReference type="ChEBI" id="CHEBI:24875"/>
        <label>1</label>
    </ligand>
</feature>
<keyword evidence="8" id="KW-1185">Reference proteome</keyword>
<feature type="binding site" evidence="5">
    <location>
        <position position="22"/>
    </location>
    <ligand>
        <name>Fe cation</name>
        <dbReference type="ChEBI" id="CHEBI:24875"/>
        <label>1</label>
    </ligand>
</feature>
<dbReference type="GO" id="GO:0004115">
    <property type="term" value="F:3',5'-cyclic-AMP phosphodiesterase activity"/>
    <property type="evidence" value="ECO:0007669"/>
    <property type="project" value="UniProtKB-UniRule"/>
</dbReference>
<evidence type="ECO:0000313" key="7">
    <source>
        <dbReference type="EMBL" id="MZI92531.1"/>
    </source>
</evidence>
<feature type="binding site" evidence="5">
    <location>
        <position position="203"/>
    </location>
    <ligand>
        <name>AMP</name>
        <dbReference type="ChEBI" id="CHEBI:456215"/>
    </ligand>
</feature>
<sequence>MNVSSGLENLDSVKLLQITDTHLFAPDDGGLLGVNTADSFTAVVNEIQHNKVEYDAILATGDISQDHSLESYQRFAEGISCLSKPCFWLPGNHDFKPNMGGVLPSPQIHDEVQILLGKHWQVIMLDSQVSGVPHGYLNDQQLELLEKALSQYPERWSLVVLHHHPVLVDSEWLDQHTLKASEAFWSVVSRHTNVKAVLCGHIHQELDLIHQGVRVLATPSTCVQFKPKSNEFSVDKRSPGWRELELMADGSITTKVKRLANSMYLPDYNANGY</sequence>
<dbReference type="EMBL" id="WEKT01000005">
    <property type="protein sequence ID" value="MZI92531.1"/>
    <property type="molecule type" value="Genomic_DNA"/>
</dbReference>
<dbReference type="SUPFAM" id="SSF56300">
    <property type="entry name" value="Metallo-dependent phosphatases"/>
    <property type="match status" value="1"/>
</dbReference>
<keyword evidence="5" id="KW-0114">cAMP</keyword>
<organism evidence="7 8">
    <name type="scientific">Vibrio eleionomae</name>
    <dbReference type="NCBI Taxonomy" id="2653505"/>
    <lineage>
        <taxon>Bacteria</taxon>
        <taxon>Pseudomonadati</taxon>
        <taxon>Pseudomonadota</taxon>
        <taxon>Gammaproteobacteria</taxon>
        <taxon>Vibrionales</taxon>
        <taxon>Vibrionaceae</taxon>
        <taxon>Vibrio</taxon>
    </lineage>
</organism>
<dbReference type="PANTHER" id="PTHR42988:SF2">
    <property type="entry name" value="CYCLIC NUCLEOTIDE PHOSPHODIESTERASE CBUA0032-RELATED"/>
    <property type="match status" value="1"/>
</dbReference>
<protein>
    <recommendedName>
        <fullName evidence="5">3',5'-cyclic adenosine monophosphate phosphodiesterase CpdA</fullName>
        <shortName evidence="5">3',5'-cyclic AMP phosphodiesterase</shortName>
        <shortName evidence="5">cAMP phosphodiesterase</shortName>
        <ecNumber evidence="5">3.1.4.53</ecNumber>
    </recommendedName>
</protein>
<feature type="binding site" evidence="5">
    <location>
        <begin position="92"/>
        <end position="93"/>
    </location>
    <ligand>
        <name>AMP</name>
        <dbReference type="ChEBI" id="CHEBI:456215"/>
    </ligand>
</feature>
<comment type="catalytic activity">
    <reaction evidence="5">
        <text>3',5'-cyclic AMP + H2O = AMP + H(+)</text>
        <dbReference type="Rhea" id="RHEA:25277"/>
        <dbReference type="ChEBI" id="CHEBI:15377"/>
        <dbReference type="ChEBI" id="CHEBI:15378"/>
        <dbReference type="ChEBI" id="CHEBI:58165"/>
        <dbReference type="ChEBI" id="CHEBI:456215"/>
        <dbReference type="EC" id="3.1.4.53"/>
    </reaction>
</comment>
<dbReference type="Proteomes" id="UP000462621">
    <property type="component" value="Unassembled WGS sequence"/>
</dbReference>
<evidence type="ECO:0000259" key="6">
    <source>
        <dbReference type="Pfam" id="PF00149"/>
    </source>
</evidence>